<keyword evidence="3" id="KW-1185">Reference proteome</keyword>
<accession>A0AAD9XIR2</accession>
<feature type="region of interest" description="Disordered" evidence="1">
    <location>
        <begin position="43"/>
        <end position="86"/>
    </location>
</feature>
<feature type="compositionally biased region" description="Basic and acidic residues" evidence="1">
    <location>
        <begin position="63"/>
        <end position="72"/>
    </location>
</feature>
<evidence type="ECO:0000313" key="2">
    <source>
        <dbReference type="EMBL" id="KAK2659961.1"/>
    </source>
</evidence>
<evidence type="ECO:0000256" key="1">
    <source>
        <dbReference type="SAM" id="MobiDB-lite"/>
    </source>
</evidence>
<gene>
    <name evidence="2" type="ORF">Ddye_006494</name>
</gene>
<dbReference type="EMBL" id="JANJYI010000002">
    <property type="protein sequence ID" value="KAK2659961.1"/>
    <property type="molecule type" value="Genomic_DNA"/>
</dbReference>
<proteinExistence type="predicted"/>
<dbReference type="Proteomes" id="UP001280121">
    <property type="component" value="Unassembled WGS sequence"/>
</dbReference>
<comment type="caution">
    <text evidence="2">The sequence shown here is derived from an EMBL/GenBank/DDBJ whole genome shotgun (WGS) entry which is preliminary data.</text>
</comment>
<protein>
    <submittedName>
        <fullName evidence="2">Uncharacterized protein</fullName>
    </submittedName>
</protein>
<name>A0AAD9XIR2_9ROSI</name>
<feature type="compositionally biased region" description="Polar residues" evidence="1">
    <location>
        <begin position="73"/>
        <end position="86"/>
    </location>
</feature>
<organism evidence="2 3">
    <name type="scientific">Dipteronia dyeriana</name>
    <dbReference type="NCBI Taxonomy" id="168575"/>
    <lineage>
        <taxon>Eukaryota</taxon>
        <taxon>Viridiplantae</taxon>
        <taxon>Streptophyta</taxon>
        <taxon>Embryophyta</taxon>
        <taxon>Tracheophyta</taxon>
        <taxon>Spermatophyta</taxon>
        <taxon>Magnoliopsida</taxon>
        <taxon>eudicotyledons</taxon>
        <taxon>Gunneridae</taxon>
        <taxon>Pentapetalae</taxon>
        <taxon>rosids</taxon>
        <taxon>malvids</taxon>
        <taxon>Sapindales</taxon>
        <taxon>Sapindaceae</taxon>
        <taxon>Hippocastanoideae</taxon>
        <taxon>Acereae</taxon>
        <taxon>Dipteronia</taxon>
    </lineage>
</organism>
<dbReference type="AlphaFoldDB" id="A0AAD9XIR2"/>
<evidence type="ECO:0000313" key="3">
    <source>
        <dbReference type="Proteomes" id="UP001280121"/>
    </source>
</evidence>
<reference evidence="2" key="1">
    <citation type="journal article" date="2023" name="Plant J.">
        <title>Genome sequences and population genomics provide insights into the demographic history, inbreeding, and mutation load of two 'living fossil' tree species of Dipteronia.</title>
        <authorList>
            <person name="Feng Y."/>
            <person name="Comes H.P."/>
            <person name="Chen J."/>
            <person name="Zhu S."/>
            <person name="Lu R."/>
            <person name="Zhang X."/>
            <person name="Li P."/>
            <person name="Qiu J."/>
            <person name="Olsen K.M."/>
            <person name="Qiu Y."/>
        </authorList>
    </citation>
    <scope>NUCLEOTIDE SEQUENCE</scope>
    <source>
        <strain evidence="2">KIB01</strain>
    </source>
</reference>
<feature type="compositionally biased region" description="Polar residues" evidence="1">
    <location>
        <begin position="45"/>
        <end position="56"/>
    </location>
</feature>
<sequence>MDNNNVFGLGFSLSTTRDCLNFKVPKSNYYMMRPAEKADRRSLVNIDNQPEESSANKLAAKAMKREPKEADNSTKQQDVGSSIRNF</sequence>